<evidence type="ECO:0000259" key="2">
    <source>
        <dbReference type="Pfam" id="PF13280"/>
    </source>
</evidence>
<dbReference type="PANTHER" id="PTHR34580">
    <property type="match status" value="1"/>
</dbReference>
<dbReference type="InterPro" id="IPR026881">
    <property type="entry name" value="WYL_dom"/>
</dbReference>
<dbReference type="HOGENOM" id="CLU_041141_4_1_0"/>
<dbReference type="Proteomes" id="UP000006860">
    <property type="component" value="Chromosome"/>
</dbReference>
<protein>
    <submittedName>
        <fullName evidence="4">Helix-turn-helix type 11 domain protein</fullName>
    </submittedName>
</protein>
<evidence type="ECO:0000259" key="1">
    <source>
        <dbReference type="Pfam" id="PF08279"/>
    </source>
</evidence>
<feature type="domain" description="Helix-turn-helix type 11" evidence="1">
    <location>
        <begin position="9"/>
        <end position="63"/>
    </location>
</feature>
<evidence type="ECO:0000313" key="4">
    <source>
        <dbReference type="EMBL" id="ADY59750.1"/>
    </source>
</evidence>
<dbReference type="AlphaFoldDB" id="F0SK23"/>
<dbReference type="Pfam" id="PF25583">
    <property type="entry name" value="WCX"/>
    <property type="match status" value="1"/>
</dbReference>
<dbReference type="KEGG" id="pbs:Plabr_2147"/>
<feature type="domain" description="WCX" evidence="3">
    <location>
        <begin position="244"/>
        <end position="321"/>
    </location>
</feature>
<feature type="domain" description="WYL" evidence="2">
    <location>
        <begin position="145"/>
        <end position="213"/>
    </location>
</feature>
<dbReference type="InterPro" id="IPR036390">
    <property type="entry name" value="WH_DNA-bd_sf"/>
</dbReference>
<keyword evidence="5" id="KW-1185">Reference proteome</keyword>
<evidence type="ECO:0000259" key="3">
    <source>
        <dbReference type="Pfam" id="PF25583"/>
    </source>
</evidence>
<dbReference type="InterPro" id="IPR051534">
    <property type="entry name" value="CBASS_pafABC_assoc_protein"/>
</dbReference>
<dbReference type="RefSeq" id="WP_013628475.1">
    <property type="nucleotide sequence ID" value="NC_015174.1"/>
</dbReference>
<dbReference type="PROSITE" id="PS52050">
    <property type="entry name" value="WYL"/>
    <property type="match status" value="1"/>
</dbReference>
<dbReference type="Gene3D" id="1.10.10.10">
    <property type="entry name" value="Winged helix-like DNA-binding domain superfamily/Winged helix DNA-binding domain"/>
    <property type="match status" value="1"/>
</dbReference>
<dbReference type="PANTHER" id="PTHR34580:SF9">
    <property type="entry name" value="SLL5097 PROTEIN"/>
    <property type="match status" value="1"/>
</dbReference>
<gene>
    <name evidence="4" type="ordered locus">Plabr_2147</name>
</gene>
<dbReference type="eggNOG" id="COG2378">
    <property type="taxonomic scope" value="Bacteria"/>
</dbReference>
<dbReference type="InterPro" id="IPR013196">
    <property type="entry name" value="HTH_11"/>
</dbReference>
<sequence>MASTDRVRRLLNLISILQSGQFINTRELAEQCGVSRRTIFRDIEQLRDSGLRIAFDEKRQGYQFQDSRFLLPADLTTEEVLALITLCQDLADEQSGISHLGPARLAAFKLASVLPQDVRRHVSDSIELHRLQLGAQADLRGTEEFYQRLFQAMLRRKPVQIQYGSYSEERTVETRLDPYRFYFRHRTWYVIGRSQIHDEVRTFHLKRFREVEILEDKQYEIPRRFSIDAYFGNAWSMIREKDQPFHVVIRFRKRVAGNVAEVRWHKTQRIEELEDGEIDFHVDVEGLSEIVWWVLGYGDQAKVIEPPELQVKVLNHAEEMVRQYRQG</sequence>
<name>F0SK23_RUBBR</name>
<reference evidence="5" key="1">
    <citation type="submission" date="2011-02" db="EMBL/GenBank/DDBJ databases">
        <title>The complete genome of Planctomyces brasiliensis DSM 5305.</title>
        <authorList>
            <person name="Lucas S."/>
            <person name="Copeland A."/>
            <person name="Lapidus A."/>
            <person name="Bruce D."/>
            <person name="Goodwin L."/>
            <person name="Pitluck S."/>
            <person name="Kyrpides N."/>
            <person name="Mavromatis K."/>
            <person name="Pagani I."/>
            <person name="Ivanova N."/>
            <person name="Ovchinnikova G."/>
            <person name="Lu M."/>
            <person name="Detter J.C."/>
            <person name="Han C."/>
            <person name="Land M."/>
            <person name="Hauser L."/>
            <person name="Markowitz V."/>
            <person name="Cheng J.-F."/>
            <person name="Hugenholtz P."/>
            <person name="Woyke T."/>
            <person name="Wu D."/>
            <person name="Tindall B."/>
            <person name="Pomrenke H.G."/>
            <person name="Brambilla E."/>
            <person name="Klenk H.-P."/>
            <person name="Eisen J.A."/>
        </authorList>
    </citation>
    <scope>NUCLEOTIDE SEQUENCE [LARGE SCALE GENOMIC DNA]</scope>
    <source>
        <strain evidence="5">ATCC 49424 / DSM 5305 / JCM 21570 / IAM 15109 / NBRC 103401 / IFAM 1448</strain>
    </source>
</reference>
<dbReference type="PIRSF" id="PIRSF016838">
    <property type="entry name" value="PafC"/>
    <property type="match status" value="1"/>
</dbReference>
<dbReference type="SUPFAM" id="SSF46785">
    <property type="entry name" value="Winged helix' DNA-binding domain"/>
    <property type="match status" value="1"/>
</dbReference>
<dbReference type="InterPro" id="IPR057727">
    <property type="entry name" value="WCX_dom"/>
</dbReference>
<dbReference type="InterPro" id="IPR036388">
    <property type="entry name" value="WH-like_DNA-bd_sf"/>
</dbReference>
<organism evidence="4 5">
    <name type="scientific">Rubinisphaera brasiliensis (strain ATCC 49424 / DSM 5305 / JCM 21570 / IAM 15109 / NBRC 103401 / IFAM 1448)</name>
    <name type="common">Planctomyces brasiliensis</name>
    <dbReference type="NCBI Taxonomy" id="756272"/>
    <lineage>
        <taxon>Bacteria</taxon>
        <taxon>Pseudomonadati</taxon>
        <taxon>Planctomycetota</taxon>
        <taxon>Planctomycetia</taxon>
        <taxon>Planctomycetales</taxon>
        <taxon>Planctomycetaceae</taxon>
        <taxon>Rubinisphaera</taxon>
    </lineage>
</organism>
<evidence type="ECO:0000313" key="5">
    <source>
        <dbReference type="Proteomes" id="UP000006860"/>
    </source>
</evidence>
<dbReference type="Pfam" id="PF13280">
    <property type="entry name" value="WYL"/>
    <property type="match status" value="1"/>
</dbReference>
<dbReference type="Pfam" id="PF08279">
    <property type="entry name" value="HTH_11"/>
    <property type="match status" value="1"/>
</dbReference>
<dbReference type="InterPro" id="IPR028349">
    <property type="entry name" value="PafC-like"/>
</dbReference>
<dbReference type="OrthoDB" id="9767131at2"/>
<proteinExistence type="predicted"/>
<accession>F0SK23</accession>
<dbReference type="EMBL" id="CP002546">
    <property type="protein sequence ID" value="ADY59750.1"/>
    <property type="molecule type" value="Genomic_DNA"/>
</dbReference>